<reference evidence="2" key="1">
    <citation type="submission" date="2022-09" db="EMBL/GenBank/DDBJ databases">
        <title>Rhodovastum sp. nov. RN2-1 isolated from soil in Seongnam, South Korea.</title>
        <authorList>
            <person name="Le N.T."/>
        </authorList>
    </citation>
    <scope>NUCLEOTIDE SEQUENCE</scope>
    <source>
        <strain evidence="2">RN2-1</strain>
    </source>
</reference>
<name>A0AA41YTS1_9PROT</name>
<dbReference type="EMBL" id="JAPDNT010000018">
    <property type="protein sequence ID" value="MCW3476335.1"/>
    <property type="molecule type" value="Genomic_DNA"/>
</dbReference>
<feature type="compositionally biased region" description="Low complexity" evidence="1">
    <location>
        <begin position="41"/>
        <end position="60"/>
    </location>
</feature>
<feature type="region of interest" description="Disordered" evidence="1">
    <location>
        <begin position="39"/>
        <end position="79"/>
    </location>
</feature>
<organism evidence="2 3">
    <name type="scientific">Limobrevibacterium gyesilva</name>
    <dbReference type="NCBI Taxonomy" id="2991712"/>
    <lineage>
        <taxon>Bacteria</taxon>
        <taxon>Pseudomonadati</taxon>
        <taxon>Pseudomonadota</taxon>
        <taxon>Alphaproteobacteria</taxon>
        <taxon>Acetobacterales</taxon>
        <taxon>Acetobacteraceae</taxon>
        <taxon>Limobrevibacterium</taxon>
    </lineage>
</organism>
<dbReference type="RefSeq" id="WP_264715114.1">
    <property type="nucleotide sequence ID" value="NZ_JAPDNT010000018.1"/>
</dbReference>
<accession>A0AA41YTS1</accession>
<proteinExistence type="predicted"/>
<dbReference type="AlphaFoldDB" id="A0AA41YTS1"/>
<gene>
    <name evidence="2" type="ORF">OL599_17330</name>
</gene>
<dbReference type="Proteomes" id="UP001165679">
    <property type="component" value="Unassembled WGS sequence"/>
</dbReference>
<keyword evidence="3" id="KW-1185">Reference proteome</keyword>
<evidence type="ECO:0000256" key="1">
    <source>
        <dbReference type="SAM" id="MobiDB-lite"/>
    </source>
</evidence>
<reference evidence="2" key="2">
    <citation type="submission" date="2022-10" db="EMBL/GenBank/DDBJ databases">
        <authorList>
            <person name="Trinh H.N."/>
        </authorList>
    </citation>
    <scope>NUCLEOTIDE SEQUENCE</scope>
    <source>
        <strain evidence="2">RN2-1</strain>
    </source>
</reference>
<evidence type="ECO:0000313" key="3">
    <source>
        <dbReference type="Proteomes" id="UP001165679"/>
    </source>
</evidence>
<sequence>MAQDINDRLKREAEDRRMDRATAALKARMEQIRSRARVVLPAASAKPPAKTARPAASPPKRIAPKALGHSLPSARRRIPALSPQIRAMVDDHLRRRAARAPLSLRMDSRLKWR</sequence>
<comment type="caution">
    <text evidence="2">The sequence shown here is derived from an EMBL/GenBank/DDBJ whole genome shotgun (WGS) entry which is preliminary data.</text>
</comment>
<evidence type="ECO:0000313" key="2">
    <source>
        <dbReference type="EMBL" id="MCW3476335.1"/>
    </source>
</evidence>
<protein>
    <submittedName>
        <fullName evidence="2">Uncharacterized protein</fullName>
    </submittedName>
</protein>